<dbReference type="Proteomes" id="UP000267606">
    <property type="component" value="Unassembled WGS sequence"/>
</dbReference>
<reference evidence="1 2" key="2">
    <citation type="submission" date="2018-11" db="EMBL/GenBank/DDBJ databases">
        <authorList>
            <consortium name="Pathogen Informatics"/>
        </authorList>
    </citation>
    <scope>NUCLEOTIDE SEQUENCE [LARGE SCALE GENOMIC DNA]</scope>
</reference>
<evidence type="ECO:0000313" key="3">
    <source>
        <dbReference type="WBParaSite" id="OFLC_0001340501-mRNA-1"/>
    </source>
</evidence>
<organism evidence="3">
    <name type="scientific">Onchocerca flexuosa</name>
    <dbReference type="NCBI Taxonomy" id="387005"/>
    <lineage>
        <taxon>Eukaryota</taxon>
        <taxon>Metazoa</taxon>
        <taxon>Ecdysozoa</taxon>
        <taxon>Nematoda</taxon>
        <taxon>Chromadorea</taxon>
        <taxon>Rhabditida</taxon>
        <taxon>Spirurina</taxon>
        <taxon>Spiruromorpha</taxon>
        <taxon>Filarioidea</taxon>
        <taxon>Onchocercidae</taxon>
        <taxon>Onchocerca</taxon>
    </lineage>
</organism>
<sequence length="55" mass="5898">MIIYDSVVKMLTKLVKIETGLDALTFTSKASSGTSINVRTIAYNVVSPVSTSDQC</sequence>
<name>A0A183I0Z2_9BILA</name>
<dbReference type="WBParaSite" id="OFLC_0001340501-mRNA-1">
    <property type="protein sequence ID" value="OFLC_0001340501-mRNA-1"/>
    <property type="gene ID" value="OFLC_0001340501"/>
</dbReference>
<proteinExistence type="predicted"/>
<evidence type="ECO:0000313" key="1">
    <source>
        <dbReference type="EMBL" id="VDP13667.1"/>
    </source>
</evidence>
<dbReference type="EMBL" id="UZAJ01040183">
    <property type="protein sequence ID" value="VDP13667.1"/>
    <property type="molecule type" value="Genomic_DNA"/>
</dbReference>
<gene>
    <name evidence="1" type="ORF">OFLC_LOCUS13404</name>
</gene>
<reference evidence="3" key="1">
    <citation type="submission" date="2016-06" db="UniProtKB">
        <authorList>
            <consortium name="WormBaseParasite"/>
        </authorList>
    </citation>
    <scope>IDENTIFICATION</scope>
</reference>
<keyword evidence="2" id="KW-1185">Reference proteome</keyword>
<evidence type="ECO:0000313" key="2">
    <source>
        <dbReference type="Proteomes" id="UP000267606"/>
    </source>
</evidence>
<accession>A0A183I0Z2</accession>
<dbReference type="AlphaFoldDB" id="A0A183I0Z2"/>
<protein>
    <submittedName>
        <fullName evidence="3">Phage protein</fullName>
    </submittedName>
</protein>